<dbReference type="EMBL" id="CP060636">
    <property type="protein sequence ID" value="QNM11217.1"/>
    <property type="molecule type" value="Genomic_DNA"/>
</dbReference>
<evidence type="ECO:0000313" key="1">
    <source>
        <dbReference type="EMBL" id="QNM11217.1"/>
    </source>
</evidence>
<dbReference type="Gene3D" id="2.40.50.660">
    <property type="match status" value="1"/>
</dbReference>
<gene>
    <name evidence="1" type="ORF">H9Q80_13215</name>
</gene>
<keyword evidence="2" id="KW-1185">Reference proteome</keyword>
<reference evidence="1 2" key="1">
    <citation type="submission" date="2020-08" db="EMBL/GenBank/DDBJ databases">
        <authorList>
            <person name="Liu C."/>
            <person name="Sun Q."/>
        </authorList>
    </citation>
    <scope>NUCLEOTIDE SEQUENCE [LARGE SCALE GENOMIC DNA]</scope>
    <source>
        <strain evidence="1 2">NSJ-61</strain>
    </source>
</reference>
<accession>A0A7G9GK85</accession>
<dbReference type="RefSeq" id="WP_117536424.1">
    <property type="nucleotide sequence ID" value="NZ_CP060636.1"/>
</dbReference>
<dbReference type="KEGG" id="ehn:H9Q80_13215"/>
<evidence type="ECO:0000313" key="2">
    <source>
        <dbReference type="Proteomes" id="UP000515856"/>
    </source>
</evidence>
<name>A0A7G9GK85_9FIRM</name>
<sequence>MKNERIEIQATLSEKKDGDYFPIPGRVPQPTQIYELHFDTETGPVILEVSAFEYDVVEVGDHGVLVYEGNKLISFGDKIKEFHM</sequence>
<proteinExistence type="predicted"/>
<dbReference type="Proteomes" id="UP000515856">
    <property type="component" value="Chromosome"/>
</dbReference>
<organism evidence="1 2">
    <name type="scientific">[Eubacterium] hominis</name>
    <dbReference type="NCBI Taxonomy" id="2764325"/>
    <lineage>
        <taxon>Bacteria</taxon>
        <taxon>Bacillati</taxon>
        <taxon>Bacillota</taxon>
        <taxon>Erysipelotrichia</taxon>
        <taxon>Erysipelotrichales</taxon>
        <taxon>Erysipelotrichaceae</taxon>
        <taxon>Amedibacillus</taxon>
    </lineage>
</organism>
<dbReference type="AlphaFoldDB" id="A0A7G9GK85"/>
<protein>
    <submittedName>
        <fullName evidence="1">DUF2500 family protein</fullName>
    </submittedName>
</protein>